<name>A0ABD5J0H6_9BACL</name>
<evidence type="ECO:0000313" key="1">
    <source>
        <dbReference type="EMBL" id="MED5053666.1"/>
    </source>
</evidence>
<protein>
    <submittedName>
        <fullName evidence="1">DUF6173 family protein</fullName>
    </submittedName>
</protein>
<dbReference type="Proteomes" id="UP001339962">
    <property type="component" value="Unassembled WGS sequence"/>
</dbReference>
<sequence length="142" mass="16036">MRKDAFESSKSIGFSTRAAGFSKNVIEPPKLNFSDVALTNPNLASEFYKRLIEMINDFEGDLDEEHEVGIRLVSFGQTLQFHIESIGYCNPSLITFQGRLQNGARVELIQHVSQINFLLMALPKMDESGPPRRIGFNLDENE</sequence>
<dbReference type="EMBL" id="JARTLI010000052">
    <property type="protein sequence ID" value="MED5053666.1"/>
    <property type="molecule type" value="Genomic_DNA"/>
</dbReference>
<accession>A0ABD5J0H6</accession>
<comment type="caution">
    <text evidence="1">The sequence shown here is derived from an EMBL/GenBank/DDBJ whole genome shotgun (WGS) entry which is preliminary data.</text>
</comment>
<proteinExistence type="predicted"/>
<gene>
    <name evidence="1" type="ORF">P9850_17930</name>
</gene>
<dbReference type="InterPro" id="IPR046171">
    <property type="entry name" value="DUF6173"/>
</dbReference>
<reference evidence="1 2" key="1">
    <citation type="submission" date="2023-03" db="EMBL/GenBank/DDBJ databases">
        <title>Bacillus Genome Sequencing.</title>
        <authorList>
            <person name="Dunlap C."/>
        </authorList>
    </citation>
    <scope>NUCLEOTIDE SEQUENCE [LARGE SCALE GENOMIC DNA]</scope>
    <source>
        <strain evidence="1 2">NRS-38</strain>
    </source>
</reference>
<dbReference type="RefSeq" id="WP_221211951.1">
    <property type="nucleotide sequence ID" value="NZ_JACIDF010000001.1"/>
</dbReference>
<dbReference type="AlphaFoldDB" id="A0ABD5J0H6"/>
<dbReference type="Pfam" id="PF19670">
    <property type="entry name" value="DUF6173"/>
    <property type="match status" value="1"/>
</dbReference>
<organism evidence="1 2">
    <name type="scientific">Anoxybacteroides rupiense</name>
    <dbReference type="NCBI Taxonomy" id="311460"/>
    <lineage>
        <taxon>Bacteria</taxon>
        <taxon>Bacillati</taxon>
        <taxon>Bacillota</taxon>
        <taxon>Bacilli</taxon>
        <taxon>Bacillales</taxon>
        <taxon>Anoxybacillaceae</taxon>
        <taxon>Anoxybacteroides</taxon>
    </lineage>
</organism>
<evidence type="ECO:0000313" key="2">
    <source>
        <dbReference type="Proteomes" id="UP001339962"/>
    </source>
</evidence>